<dbReference type="AlphaFoldDB" id="A0AAE1ECR7"/>
<evidence type="ECO:0000313" key="1">
    <source>
        <dbReference type="EMBL" id="KAK3802814.1"/>
    </source>
</evidence>
<proteinExistence type="predicted"/>
<evidence type="ECO:0000313" key="2">
    <source>
        <dbReference type="Proteomes" id="UP001283361"/>
    </source>
</evidence>
<organism evidence="1 2">
    <name type="scientific">Elysia crispata</name>
    <name type="common">lettuce slug</name>
    <dbReference type="NCBI Taxonomy" id="231223"/>
    <lineage>
        <taxon>Eukaryota</taxon>
        <taxon>Metazoa</taxon>
        <taxon>Spiralia</taxon>
        <taxon>Lophotrochozoa</taxon>
        <taxon>Mollusca</taxon>
        <taxon>Gastropoda</taxon>
        <taxon>Heterobranchia</taxon>
        <taxon>Euthyneura</taxon>
        <taxon>Panpulmonata</taxon>
        <taxon>Sacoglossa</taxon>
        <taxon>Placobranchoidea</taxon>
        <taxon>Plakobranchidae</taxon>
        <taxon>Elysia</taxon>
    </lineage>
</organism>
<gene>
    <name evidence="1" type="ORF">RRG08_012326</name>
</gene>
<dbReference type="Proteomes" id="UP001283361">
    <property type="component" value="Unassembled WGS sequence"/>
</dbReference>
<name>A0AAE1ECR7_9GAST</name>
<reference evidence="1" key="1">
    <citation type="journal article" date="2023" name="G3 (Bethesda)">
        <title>A reference genome for the long-term kleptoplast-retaining sea slug Elysia crispata morphotype clarki.</title>
        <authorList>
            <person name="Eastman K.E."/>
            <person name="Pendleton A.L."/>
            <person name="Shaikh M.A."/>
            <person name="Suttiyut T."/>
            <person name="Ogas R."/>
            <person name="Tomko P."/>
            <person name="Gavelis G."/>
            <person name="Widhalm J.R."/>
            <person name="Wisecaver J.H."/>
        </authorList>
    </citation>
    <scope>NUCLEOTIDE SEQUENCE</scope>
    <source>
        <strain evidence="1">ECLA1</strain>
    </source>
</reference>
<keyword evidence="2" id="KW-1185">Reference proteome</keyword>
<sequence>MLGKRLVKPSNSETKGRQLDEIKSHRRLRTYMEMESWDSLEACGSYQEHTWKASSNCVTRIPVFINKYLREFLRMDKVRNEEVWRRTEKLPVVSVKLEEDVGNRLILLSGRQTKAL</sequence>
<accession>A0AAE1ECR7</accession>
<comment type="caution">
    <text evidence="1">The sequence shown here is derived from an EMBL/GenBank/DDBJ whole genome shotgun (WGS) entry which is preliminary data.</text>
</comment>
<dbReference type="EMBL" id="JAWDGP010000216">
    <property type="protein sequence ID" value="KAK3802814.1"/>
    <property type="molecule type" value="Genomic_DNA"/>
</dbReference>
<protein>
    <submittedName>
        <fullName evidence="1">Uncharacterized protein</fullName>
    </submittedName>
</protein>